<gene>
    <name evidence="10" type="primary">LOC110776331</name>
</gene>
<dbReference type="InterPro" id="IPR042197">
    <property type="entry name" value="Apaf_helical"/>
</dbReference>
<dbReference type="Gene3D" id="1.20.5.4130">
    <property type="match status" value="1"/>
</dbReference>
<evidence type="ECO:0000259" key="5">
    <source>
        <dbReference type="Pfam" id="PF00931"/>
    </source>
</evidence>
<dbReference type="InterPro" id="IPR032675">
    <property type="entry name" value="LRR_dom_sf"/>
</dbReference>
<evidence type="ECO:0000256" key="4">
    <source>
        <dbReference type="ARBA" id="ARBA00022840"/>
    </source>
</evidence>
<dbReference type="InterPro" id="IPR058922">
    <property type="entry name" value="WHD_DRP"/>
</dbReference>
<dbReference type="Proteomes" id="UP000813463">
    <property type="component" value="Chromosome 1"/>
</dbReference>
<evidence type="ECO:0000313" key="10">
    <source>
        <dbReference type="RefSeq" id="XP_056692114.1"/>
    </source>
</evidence>
<dbReference type="Gene3D" id="1.10.10.10">
    <property type="entry name" value="Winged helix-like DNA-binding domain superfamily/Winged helix DNA-binding domain"/>
    <property type="match status" value="1"/>
</dbReference>
<dbReference type="InterPro" id="IPR055414">
    <property type="entry name" value="LRR_R13L4/SHOC2-like"/>
</dbReference>
<dbReference type="PANTHER" id="PTHR36766:SF35">
    <property type="entry name" value="DISEASE RESISTANCE PROTEIN RGA3"/>
    <property type="match status" value="1"/>
</dbReference>
<evidence type="ECO:0000256" key="1">
    <source>
        <dbReference type="ARBA" id="ARBA00022737"/>
    </source>
</evidence>
<dbReference type="Pfam" id="PF23559">
    <property type="entry name" value="WHD_DRP"/>
    <property type="match status" value="1"/>
</dbReference>
<dbReference type="SUPFAM" id="SSF52058">
    <property type="entry name" value="L domain-like"/>
    <property type="match status" value="2"/>
</dbReference>
<dbReference type="PANTHER" id="PTHR36766">
    <property type="entry name" value="PLANT BROAD-SPECTRUM MILDEW RESISTANCE PROTEIN RPW8"/>
    <property type="match status" value="1"/>
</dbReference>
<dbReference type="InterPro" id="IPR002182">
    <property type="entry name" value="NB-ARC"/>
</dbReference>
<keyword evidence="4" id="KW-0067">ATP-binding</keyword>
<dbReference type="SUPFAM" id="SSF52540">
    <property type="entry name" value="P-loop containing nucleoside triphosphate hydrolases"/>
    <property type="match status" value="1"/>
</dbReference>
<dbReference type="InterPro" id="IPR027417">
    <property type="entry name" value="P-loop_NTPase"/>
</dbReference>
<evidence type="ECO:0000256" key="2">
    <source>
        <dbReference type="ARBA" id="ARBA00022741"/>
    </source>
</evidence>
<dbReference type="GeneID" id="110776331"/>
<dbReference type="InterPro" id="IPR036388">
    <property type="entry name" value="WH-like_DNA-bd_sf"/>
</dbReference>
<dbReference type="PRINTS" id="PR00364">
    <property type="entry name" value="DISEASERSIST"/>
</dbReference>
<name>A0ABM3R926_SPIOL</name>
<dbReference type="Pfam" id="PF18052">
    <property type="entry name" value="Rx_N"/>
    <property type="match status" value="1"/>
</dbReference>
<feature type="domain" description="Disease resistance protein winged helix" evidence="7">
    <location>
        <begin position="417"/>
        <end position="489"/>
    </location>
</feature>
<evidence type="ECO:0000259" key="6">
    <source>
        <dbReference type="Pfam" id="PF18052"/>
    </source>
</evidence>
<dbReference type="Pfam" id="PF23598">
    <property type="entry name" value="LRR_14"/>
    <property type="match status" value="1"/>
</dbReference>
<keyword evidence="2" id="KW-0547">Nucleotide-binding</keyword>
<reference evidence="9" key="1">
    <citation type="journal article" date="2021" name="Nat. Commun.">
        <title>Genomic analyses provide insights into spinach domestication and the genetic basis of agronomic traits.</title>
        <authorList>
            <person name="Cai X."/>
            <person name="Sun X."/>
            <person name="Xu C."/>
            <person name="Sun H."/>
            <person name="Wang X."/>
            <person name="Ge C."/>
            <person name="Zhang Z."/>
            <person name="Wang Q."/>
            <person name="Fei Z."/>
            <person name="Jiao C."/>
            <person name="Wang Q."/>
        </authorList>
    </citation>
    <scope>NUCLEOTIDE SEQUENCE [LARGE SCALE GENOMIC DNA]</scope>
    <source>
        <strain evidence="9">cv. Varoflay</strain>
    </source>
</reference>
<feature type="domain" description="NB-ARC" evidence="5">
    <location>
        <begin position="166"/>
        <end position="332"/>
    </location>
</feature>
<dbReference type="Gene3D" id="3.80.10.10">
    <property type="entry name" value="Ribonuclease Inhibitor"/>
    <property type="match status" value="3"/>
</dbReference>
<feature type="domain" description="Disease resistance R13L4/SHOC-2-like LRR" evidence="8">
    <location>
        <begin position="558"/>
        <end position="841"/>
    </location>
</feature>
<dbReference type="Gene3D" id="3.40.50.300">
    <property type="entry name" value="P-loop containing nucleotide triphosphate hydrolases"/>
    <property type="match status" value="1"/>
</dbReference>
<dbReference type="Pfam" id="PF00931">
    <property type="entry name" value="NB-ARC"/>
    <property type="match status" value="1"/>
</dbReference>
<evidence type="ECO:0000259" key="7">
    <source>
        <dbReference type="Pfam" id="PF23559"/>
    </source>
</evidence>
<dbReference type="RefSeq" id="XP_056692114.1">
    <property type="nucleotide sequence ID" value="XM_056836136.1"/>
</dbReference>
<reference evidence="10" key="2">
    <citation type="submission" date="2025-08" db="UniProtKB">
        <authorList>
            <consortium name="RefSeq"/>
        </authorList>
    </citation>
    <scope>IDENTIFICATION</scope>
    <source>
        <tissue evidence="10">Leaf</tissue>
    </source>
</reference>
<dbReference type="InterPro" id="IPR041118">
    <property type="entry name" value="Rx_N"/>
</dbReference>
<keyword evidence="1" id="KW-0677">Repeat</keyword>
<dbReference type="Gene3D" id="1.10.8.430">
    <property type="entry name" value="Helical domain of apoptotic protease-activating factors"/>
    <property type="match status" value="1"/>
</dbReference>
<evidence type="ECO:0000259" key="8">
    <source>
        <dbReference type="Pfam" id="PF23598"/>
    </source>
</evidence>
<accession>A0ABM3R926</accession>
<organism evidence="9 10">
    <name type="scientific">Spinacia oleracea</name>
    <name type="common">Spinach</name>
    <dbReference type="NCBI Taxonomy" id="3562"/>
    <lineage>
        <taxon>Eukaryota</taxon>
        <taxon>Viridiplantae</taxon>
        <taxon>Streptophyta</taxon>
        <taxon>Embryophyta</taxon>
        <taxon>Tracheophyta</taxon>
        <taxon>Spermatophyta</taxon>
        <taxon>Magnoliopsida</taxon>
        <taxon>eudicotyledons</taxon>
        <taxon>Gunneridae</taxon>
        <taxon>Pentapetalae</taxon>
        <taxon>Caryophyllales</taxon>
        <taxon>Chenopodiaceae</taxon>
        <taxon>Chenopodioideae</taxon>
        <taxon>Anserineae</taxon>
        <taxon>Spinacia</taxon>
    </lineage>
</organism>
<sequence length="1151" mass="131246">MAEAVLFNIAQQLLNNMSSAAIEEVASAWGYKTQLVKLKNTINTIRDVLLDAEQKQPNSHAIRGWLQRLRVAVYDADDLFDEITSLTTQKDVCLFFSKINQLHFGSTIARKIKHIRENLDDIAKDGMTFGFRLRVDEEGAMGRKKREQSYSYVREEDIVGRDSDKVAILGMLLSCNVEEVVSVIPVVGIGGLGKTTLAQLVYNYEKVEDHFELRLWVCVSDVFDIKVIVEKILASTTYVKPGDLDMEQLQRQLRNCIGGKRYFLVLDDVWNEDREEWLKLRALLFCGGPGSKILVTTRSRQVASIMATGSCYDLRHLSEAESWFLFGKMAFEPGQESKDPKLVEVGKQIVRKCANVPLAIRTVGGLLYARDQKRWLAFKDNELAKITETENSIMPILKLSYDHLQSSLKHCFAYCALFPKDYELQKERLISLWIAGGFVVPSCERQSLEDAGEECFMDLIQRCFFQDLTKDTLGNIKSCRIHDLMHDLALLEAGRESIIFTSDTSNLNQNTHHLSSGFNLTSSWEIPSCLLELNRLRTFLLPEQAKFGTRIRKSVSDQLVSNFRRLRVLDLHGLGIENLSNSIGGLIHLRYLDISFKSHIKTLPNSISKLQNLQVLRLSKCYRLRKLPTDIKRLINLRCLEVDDCDALAHMPTGMGRLTALRKLNQFVVGSPTAAFHLERCAQLRDLSSLNNISGDLQILLQGKWKAALSEAKDAKLYKKLHITKLVLDFFEANRIYHEPLLEGLQPSPNVKILAITYYAGQSFPSWARLDKLNSFLPSLVEINISNCNRSQCLPFFSQLLCLKRLHITYAHSVEYMENTGLSLSASPVLFFPSLEELTLDRMGNLRGWWKQAEGIHDYVDVTAASYNHQDNQVLPCFPRLCKLHLQNCAKLREMPLFPHVEELKLVNVDENLSLRKAVETFTTVPLSLLSSRLKTLEIDNVDHFISLPKEHLQNLSCLGLWQCSKLVDLSGLGEGLRNLPSLRILTFFHCDQLTSLCGGLQHLTSLQELLIRKCKELNMLDEEEKDGMPWKALKALRCLRLRYIPKMVSLPFGLQHVTSLRFLEIVGCDGLTTLPGWISSFSLLQWLSIRECSKLMELPEGFIHLSKLKELEITACPRLTRRCRRPRGEDWLKIQHIPSIIVRESHWDNA</sequence>
<keyword evidence="9" id="KW-1185">Reference proteome</keyword>
<protein>
    <submittedName>
        <fullName evidence="10">Disease resistance protein RGA2 isoform X1</fullName>
    </submittedName>
</protein>
<keyword evidence="3" id="KW-0611">Plant defense</keyword>
<evidence type="ECO:0000256" key="3">
    <source>
        <dbReference type="ARBA" id="ARBA00022821"/>
    </source>
</evidence>
<proteinExistence type="predicted"/>
<evidence type="ECO:0000313" key="9">
    <source>
        <dbReference type="Proteomes" id="UP000813463"/>
    </source>
</evidence>
<feature type="domain" description="Disease resistance N-terminal" evidence="6">
    <location>
        <begin position="11"/>
        <end position="91"/>
    </location>
</feature>